<comment type="caution">
    <text evidence="3">The sequence shown here is derived from an EMBL/GenBank/DDBJ whole genome shotgun (WGS) entry which is preliminary data.</text>
</comment>
<name>A0ABV3S314_9LACO</name>
<gene>
    <name evidence="3" type="ORF">AB3K24_05530</name>
</gene>
<feature type="transmembrane region" description="Helical" evidence="2">
    <location>
        <begin position="146"/>
        <end position="163"/>
    </location>
</feature>
<dbReference type="InterPro" id="IPR008523">
    <property type="entry name" value="DUF805"/>
</dbReference>
<reference evidence="3 4" key="1">
    <citation type="submission" date="2024-07" db="EMBL/GenBank/DDBJ databases">
        <authorList>
            <person name="Yun M."/>
        </authorList>
    </citation>
    <scope>NUCLEOTIDE SEQUENCE [LARGE SCALE GENOMIC DNA]</scope>
    <source>
        <strain evidence="3 4">MS01</strain>
    </source>
</reference>
<organism evidence="3 4">
    <name type="scientific">Leuconostoc aquikimchii</name>
    <dbReference type="NCBI Taxonomy" id="3236804"/>
    <lineage>
        <taxon>Bacteria</taxon>
        <taxon>Bacillati</taxon>
        <taxon>Bacillota</taxon>
        <taxon>Bacilli</taxon>
        <taxon>Lactobacillales</taxon>
        <taxon>Lactobacillaceae</taxon>
        <taxon>Leuconostoc</taxon>
    </lineage>
</organism>
<feature type="transmembrane region" description="Helical" evidence="2">
    <location>
        <begin position="83"/>
        <end position="100"/>
    </location>
</feature>
<keyword evidence="4" id="KW-1185">Reference proteome</keyword>
<evidence type="ECO:0000313" key="4">
    <source>
        <dbReference type="Proteomes" id="UP001556617"/>
    </source>
</evidence>
<dbReference type="Proteomes" id="UP001556617">
    <property type="component" value="Unassembled WGS sequence"/>
</dbReference>
<sequence>MQRYLRYWRETFDFRGGAYRLDYWLVQVINNLIFALLLFVVGSIFNDWSLLSQLSSIFSLFIFLPNVSMLVRRLRDTGLPQQTITLIFFSPFLLSIISGIMTAIGLLIIVPFLLLSYLIGVCYLLSRRSAYWTPYLNTKQKINYTIIFVVMIALIISIQLFTINKQINSLNNIWQKVLKQQEPPTLRESKSDEKSASSQVDIESILSNDTSNNDQSNHSDDNQKPIPDISVKTLPDDQATANYRTLPNMQLGDNDFGTFTVQGQWEQDGTSEQWWLSTQNQRVMILTSTMGQGFGVDMSSFPFEKIIGQSYFQLKQENNVQVWRIDGTYKEPLTGQMQSMSYLEWHMTDGHIRVMYLISRSKPLLNTIINSVSTTYGGAF</sequence>
<keyword evidence="2" id="KW-0472">Membrane</keyword>
<dbReference type="EMBL" id="JBFPER010000001">
    <property type="protein sequence ID" value="MEX0380810.1"/>
    <property type="molecule type" value="Genomic_DNA"/>
</dbReference>
<evidence type="ECO:0000313" key="3">
    <source>
        <dbReference type="EMBL" id="MEX0380810.1"/>
    </source>
</evidence>
<feature type="transmembrane region" description="Helical" evidence="2">
    <location>
        <begin position="106"/>
        <end position="125"/>
    </location>
</feature>
<feature type="transmembrane region" description="Helical" evidence="2">
    <location>
        <begin position="51"/>
        <end position="71"/>
    </location>
</feature>
<keyword evidence="2" id="KW-1133">Transmembrane helix</keyword>
<protein>
    <submittedName>
        <fullName evidence="3">DUF805 domain-containing protein</fullName>
    </submittedName>
</protein>
<feature type="transmembrane region" description="Helical" evidence="2">
    <location>
        <begin position="21"/>
        <end position="45"/>
    </location>
</feature>
<evidence type="ECO:0000256" key="1">
    <source>
        <dbReference type="SAM" id="MobiDB-lite"/>
    </source>
</evidence>
<feature type="compositionally biased region" description="Low complexity" evidence="1">
    <location>
        <begin position="207"/>
        <end position="216"/>
    </location>
</feature>
<feature type="region of interest" description="Disordered" evidence="1">
    <location>
        <begin position="207"/>
        <end position="234"/>
    </location>
</feature>
<proteinExistence type="predicted"/>
<dbReference type="RefSeq" id="WP_367974198.1">
    <property type="nucleotide sequence ID" value="NZ_JBFPEQ010000001.1"/>
</dbReference>
<accession>A0ABV3S314</accession>
<dbReference type="Pfam" id="PF05656">
    <property type="entry name" value="DUF805"/>
    <property type="match status" value="1"/>
</dbReference>
<keyword evidence="2" id="KW-0812">Transmembrane</keyword>
<evidence type="ECO:0000256" key="2">
    <source>
        <dbReference type="SAM" id="Phobius"/>
    </source>
</evidence>